<keyword evidence="2 5" id="KW-0238">DNA-binding</keyword>
<dbReference type="Proteomes" id="UP000580250">
    <property type="component" value="Unassembled WGS sequence"/>
</dbReference>
<evidence type="ECO:0000256" key="1">
    <source>
        <dbReference type="ARBA" id="ARBA00004123"/>
    </source>
</evidence>
<dbReference type="SMART" id="SM00389">
    <property type="entry name" value="HOX"/>
    <property type="match status" value="1"/>
</dbReference>
<dbReference type="SUPFAM" id="SSF46689">
    <property type="entry name" value="Homeodomain-like"/>
    <property type="match status" value="1"/>
</dbReference>
<dbReference type="GO" id="GO:0030182">
    <property type="term" value="P:neuron differentiation"/>
    <property type="evidence" value="ECO:0007669"/>
    <property type="project" value="TreeGrafter"/>
</dbReference>
<dbReference type="PANTHER" id="PTHR24208">
    <property type="entry name" value="LIM/HOMEOBOX PROTEIN LHX"/>
    <property type="match status" value="1"/>
</dbReference>
<dbReference type="InterPro" id="IPR001356">
    <property type="entry name" value="HD"/>
</dbReference>
<evidence type="ECO:0000256" key="6">
    <source>
        <dbReference type="RuleBase" id="RU000682"/>
    </source>
</evidence>
<keyword evidence="8" id="KW-1133">Transmembrane helix</keyword>
<dbReference type="InterPro" id="IPR050453">
    <property type="entry name" value="LIM_Homeobox_TF"/>
</dbReference>
<keyword evidence="8" id="KW-0472">Membrane</keyword>
<sequence length="329" mass="37233">MMLSDANFFDLKEEQVKLFKQIYGQDQRPNTPILQQLVEATGLNIRIVRAWFQNERRKDRKKVVEERRRQEKERKRQQKKLSSQKTPKEDSSSSDLTESDSTITSGDCSSSSSNSSEDSSDADDNKNIKNPSATTEQIKLVEKSVCSTSQQQQTSKQNPQQYKKNSKGCIYWVIFMAFCIAVLSLILIFFLFGAKAEINSTIEQQSTCIKFCGTHNSSILLLSAALNDNLLDDKQKIVINQPFREGFKADYNEKNNGTKVIGINNCDQMDLKLLLIKTSLQLGTANLCELEETSNLSLQQECTSLGITWQLQLFKPLNCKGMVLIGIEV</sequence>
<keyword evidence="3 5" id="KW-0371">Homeobox</keyword>
<dbReference type="GO" id="GO:0000977">
    <property type="term" value="F:RNA polymerase II transcription regulatory region sequence-specific DNA binding"/>
    <property type="evidence" value="ECO:0007669"/>
    <property type="project" value="TreeGrafter"/>
</dbReference>
<keyword evidence="4 5" id="KW-0539">Nucleus</keyword>
<dbReference type="AlphaFoldDB" id="A0A6V7W320"/>
<name>A0A6V7W320_MELEN</name>
<keyword evidence="8" id="KW-0812">Transmembrane</keyword>
<reference evidence="10 11" key="1">
    <citation type="submission" date="2020-08" db="EMBL/GenBank/DDBJ databases">
        <authorList>
            <person name="Koutsovoulos G."/>
            <person name="Danchin GJ E."/>
        </authorList>
    </citation>
    <scope>NUCLEOTIDE SEQUENCE [LARGE SCALE GENOMIC DNA]</scope>
</reference>
<dbReference type="EMBL" id="CAJEWN010000380">
    <property type="protein sequence ID" value="CAD2180771.1"/>
    <property type="molecule type" value="Genomic_DNA"/>
</dbReference>
<feature type="domain" description="Homeobox" evidence="9">
    <location>
        <begin position="11"/>
        <end position="62"/>
    </location>
</feature>
<proteinExistence type="predicted"/>
<evidence type="ECO:0000256" key="5">
    <source>
        <dbReference type="PROSITE-ProRule" id="PRU00108"/>
    </source>
</evidence>
<dbReference type="PANTHER" id="PTHR24208:SF166">
    <property type="entry name" value="LIM HOMEOBOX TRANSCRIPTION FACTOR 1 ALPHA, ISOFORM B"/>
    <property type="match status" value="1"/>
</dbReference>
<dbReference type="PROSITE" id="PS50071">
    <property type="entry name" value="HOMEOBOX_2"/>
    <property type="match status" value="1"/>
</dbReference>
<dbReference type="CDD" id="cd00086">
    <property type="entry name" value="homeodomain"/>
    <property type="match status" value="1"/>
</dbReference>
<feature type="compositionally biased region" description="Basic and acidic residues" evidence="7">
    <location>
        <begin position="58"/>
        <end position="74"/>
    </location>
</feature>
<evidence type="ECO:0000259" key="9">
    <source>
        <dbReference type="PROSITE" id="PS50071"/>
    </source>
</evidence>
<comment type="subcellular location">
    <subcellularLocation>
        <location evidence="1 5 6">Nucleus</location>
    </subcellularLocation>
</comment>
<organism evidence="10 11">
    <name type="scientific">Meloidogyne enterolobii</name>
    <name type="common">Root-knot nematode worm</name>
    <name type="synonym">Meloidogyne mayaguensis</name>
    <dbReference type="NCBI Taxonomy" id="390850"/>
    <lineage>
        <taxon>Eukaryota</taxon>
        <taxon>Metazoa</taxon>
        <taxon>Ecdysozoa</taxon>
        <taxon>Nematoda</taxon>
        <taxon>Chromadorea</taxon>
        <taxon>Rhabditida</taxon>
        <taxon>Tylenchina</taxon>
        <taxon>Tylenchomorpha</taxon>
        <taxon>Tylenchoidea</taxon>
        <taxon>Meloidogynidae</taxon>
        <taxon>Meloidogyninae</taxon>
        <taxon>Meloidogyne</taxon>
    </lineage>
</organism>
<evidence type="ECO:0000256" key="8">
    <source>
        <dbReference type="SAM" id="Phobius"/>
    </source>
</evidence>
<dbReference type="Gene3D" id="1.10.10.60">
    <property type="entry name" value="Homeodomain-like"/>
    <property type="match status" value="1"/>
</dbReference>
<evidence type="ECO:0000256" key="2">
    <source>
        <dbReference type="ARBA" id="ARBA00023125"/>
    </source>
</evidence>
<feature type="transmembrane region" description="Helical" evidence="8">
    <location>
        <begin position="169"/>
        <end position="192"/>
    </location>
</feature>
<dbReference type="GO" id="GO:0005634">
    <property type="term" value="C:nucleus"/>
    <property type="evidence" value="ECO:0007669"/>
    <property type="project" value="UniProtKB-SubCell"/>
</dbReference>
<evidence type="ECO:0000256" key="4">
    <source>
        <dbReference type="ARBA" id="ARBA00023242"/>
    </source>
</evidence>
<comment type="caution">
    <text evidence="10">The sequence shown here is derived from an EMBL/GenBank/DDBJ whole genome shotgun (WGS) entry which is preliminary data.</text>
</comment>
<evidence type="ECO:0000313" key="10">
    <source>
        <dbReference type="EMBL" id="CAD2180771.1"/>
    </source>
</evidence>
<dbReference type="GO" id="GO:0000981">
    <property type="term" value="F:DNA-binding transcription factor activity, RNA polymerase II-specific"/>
    <property type="evidence" value="ECO:0007669"/>
    <property type="project" value="TreeGrafter"/>
</dbReference>
<evidence type="ECO:0000256" key="7">
    <source>
        <dbReference type="SAM" id="MobiDB-lite"/>
    </source>
</evidence>
<dbReference type="InterPro" id="IPR009057">
    <property type="entry name" value="Homeodomain-like_sf"/>
</dbReference>
<evidence type="ECO:0000256" key="3">
    <source>
        <dbReference type="ARBA" id="ARBA00023155"/>
    </source>
</evidence>
<accession>A0A6V7W320</accession>
<evidence type="ECO:0000313" key="11">
    <source>
        <dbReference type="Proteomes" id="UP000580250"/>
    </source>
</evidence>
<protein>
    <recommendedName>
        <fullName evidence="9">Homeobox domain-containing protein</fullName>
    </recommendedName>
</protein>
<gene>
    <name evidence="10" type="ORF">MENT_LOCUS32873</name>
</gene>
<feature type="compositionally biased region" description="Low complexity" evidence="7">
    <location>
        <begin position="93"/>
        <end position="117"/>
    </location>
</feature>
<dbReference type="OrthoDB" id="5907745at2759"/>
<feature type="region of interest" description="Disordered" evidence="7">
    <location>
        <begin position="58"/>
        <end position="134"/>
    </location>
</feature>
<feature type="DNA-binding region" description="Homeobox" evidence="5">
    <location>
        <begin position="13"/>
        <end position="63"/>
    </location>
</feature>
<dbReference type="Pfam" id="PF00046">
    <property type="entry name" value="Homeodomain"/>
    <property type="match status" value="1"/>
</dbReference>